<protein>
    <submittedName>
        <fullName evidence="1">Uncharacterized protein</fullName>
    </submittedName>
</protein>
<dbReference type="EMBL" id="HACM01009725">
    <property type="protein sequence ID" value="CRZ10167.1"/>
    <property type="molecule type" value="Transcribed_RNA"/>
</dbReference>
<name>A0A0H5R8X6_9EUKA</name>
<sequence>MCSTLLHDMLKKIEIRIPKLPVKVVIRVEWQFSDPRSTFDPHTFLFNLHKPIRYSDNLIKKSFIAHMSTRLSIKISSSTGPQMGASFATGRSCPSLFRICTTLEAQSPLPDILGIPPNMSSKVRMADAA</sequence>
<accession>A0A0H5R8X6</accession>
<organism evidence="1">
    <name type="scientific">Spongospora subterranea</name>
    <dbReference type="NCBI Taxonomy" id="70186"/>
    <lineage>
        <taxon>Eukaryota</taxon>
        <taxon>Sar</taxon>
        <taxon>Rhizaria</taxon>
        <taxon>Endomyxa</taxon>
        <taxon>Phytomyxea</taxon>
        <taxon>Plasmodiophorida</taxon>
        <taxon>Plasmodiophoridae</taxon>
        <taxon>Spongospora</taxon>
    </lineage>
</organism>
<proteinExistence type="predicted"/>
<dbReference type="AlphaFoldDB" id="A0A0H5R8X6"/>
<reference evidence="1" key="1">
    <citation type="submission" date="2015-04" db="EMBL/GenBank/DDBJ databases">
        <title>The genome sequence of the plant pathogenic Rhizarian Plasmodiophora brassicae reveals insights in its biotrophic life cycle and the origin of chitin synthesis.</title>
        <authorList>
            <person name="Schwelm A."/>
            <person name="Fogelqvist J."/>
            <person name="Knaust A."/>
            <person name="Julke S."/>
            <person name="Lilja T."/>
            <person name="Dhandapani V."/>
            <person name="Bonilla-Rosso G."/>
            <person name="Karlsson M."/>
            <person name="Shevchenko A."/>
            <person name="Choi S.R."/>
            <person name="Kim H.G."/>
            <person name="Park J.Y."/>
            <person name="Lim Y.P."/>
            <person name="Ludwig-Muller J."/>
            <person name="Dixelius C."/>
        </authorList>
    </citation>
    <scope>NUCLEOTIDE SEQUENCE</scope>
    <source>
        <tissue evidence="1">Potato root galls</tissue>
    </source>
</reference>
<evidence type="ECO:0000313" key="1">
    <source>
        <dbReference type="EMBL" id="CRZ10167.1"/>
    </source>
</evidence>